<dbReference type="OrthoDB" id="2919059at2759"/>
<sequence length="237" mass="26416">MYANEIVLPSTSVSANLTEPVTTSKQAPQGKKSQSTRKGKPRDRKEAPQAAEAQLSSLEESIPIIFALLFIEYKKEGGSEGQVLNQSRFNLTSGVSNLNAIGILDFPVFALAAVGFNGSLLTAWGEKTSAHSALDIHMADTNCPGWDITDRADAFRLALFLILIRDVWSKWLVEKFQEVRPAFIKDWSTLCGQPKKLSGRFAWRMKDQKGEDIYVKLDKEVKEQGEWANNIRKKGKV</sequence>
<dbReference type="KEGG" id="gtr:GLOTRDRAFT_134343"/>
<protein>
    <submittedName>
        <fullName evidence="2">Uncharacterized protein</fullName>
    </submittedName>
</protein>
<organism evidence="2 3">
    <name type="scientific">Gloeophyllum trabeum (strain ATCC 11539 / FP-39264 / Madison 617)</name>
    <name type="common">Brown rot fungus</name>
    <dbReference type="NCBI Taxonomy" id="670483"/>
    <lineage>
        <taxon>Eukaryota</taxon>
        <taxon>Fungi</taxon>
        <taxon>Dikarya</taxon>
        <taxon>Basidiomycota</taxon>
        <taxon>Agaricomycotina</taxon>
        <taxon>Agaricomycetes</taxon>
        <taxon>Gloeophyllales</taxon>
        <taxon>Gloeophyllaceae</taxon>
        <taxon>Gloeophyllum</taxon>
    </lineage>
</organism>
<feature type="compositionally biased region" description="Polar residues" evidence="1">
    <location>
        <begin position="17"/>
        <end position="33"/>
    </location>
</feature>
<dbReference type="HOGENOM" id="CLU_1170738_0_0_1"/>
<accession>S7RCB4</accession>
<dbReference type="Proteomes" id="UP000030669">
    <property type="component" value="Unassembled WGS sequence"/>
</dbReference>
<proteinExistence type="predicted"/>
<reference evidence="2 3" key="1">
    <citation type="journal article" date="2012" name="Science">
        <title>The Paleozoic origin of enzymatic lignin decomposition reconstructed from 31 fungal genomes.</title>
        <authorList>
            <person name="Floudas D."/>
            <person name="Binder M."/>
            <person name="Riley R."/>
            <person name="Barry K."/>
            <person name="Blanchette R.A."/>
            <person name="Henrissat B."/>
            <person name="Martinez A.T."/>
            <person name="Otillar R."/>
            <person name="Spatafora J.W."/>
            <person name="Yadav J.S."/>
            <person name="Aerts A."/>
            <person name="Benoit I."/>
            <person name="Boyd A."/>
            <person name="Carlson A."/>
            <person name="Copeland A."/>
            <person name="Coutinho P.M."/>
            <person name="de Vries R.P."/>
            <person name="Ferreira P."/>
            <person name="Findley K."/>
            <person name="Foster B."/>
            <person name="Gaskell J."/>
            <person name="Glotzer D."/>
            <person name="Gorecki P."/>
            <person name="Heitman J."/>
            <person name="Hesse C."/>
            <person name="Hori C."/>
            <person name="Igarashi K."/>
            <person name="Jurgens J.A."/>
            <person name="Kallen N."/>
            <person name="Kersten P."/>
            <person name="Kohler A."/>
            <person name="Kuees U."/>
            <person name="Kumar T.K.A."/>
            <person name="Kuo A."/>
            <person name="LaButti K."/>
            <person name="Larrondo L.F."/>
            <person name="Lindquist E."/>
            <person name="Ling A."/>
            <person name="Lombard V."/>
            <person name="Lucas S."/>
            <person name="Lundell T."/>
            <person name="Martin R."/>
            <person name="McLaughlin D.J."/>
            <person name="Morgenstern I."/>
            <person name="Morin E."/>
            <person name="Murat C."/>
            <person name="Nagy L.G."/>
            <person name="Nolan M."/>
            <person name="Ohm R.A."/>
            <person name="Patyshakuliyeva A."/>
            <person name="Rokas A."/>
            <person name="Ruiz-Duenas F.J."/>
            <person name="Sabat G."/>
            <person name="Salamov A."/>
            <person name="Samejima M."/>
            <person name="Schmutz J."/>
            <person name="Slot J.C."/>
            <person name="St John F."/>
            <person name="Stenlid J."/>
            <person name="Sun H."/>
            <person name="Sun S."/>
            <person name="Syed K."/>
            <person name="Tsang A."/>
            <person name="Wiebenga A."/>
            <person name="Young D."/>
            <person name="Pisabarro A."/>
            <person name="Eastwood D.C."/>
            <person name="Martin F."/>
            <person name="Cullen D."/>
            <person name="Grigoriev I.V."/>
            <person name="Hibbett D.S."/>
        </authorList>
    </citation>
    <scope>NUCLEOTIDE SEQUENCE [LARGE SCALE GENOMIC DNA]</scope>
    <source>
        <strain evidence="2 3">ATCC 11539</strain>
    </source>
</reference>
<dbReference type="eggNOG" id="ENOG502SU62">
    <property type="taxonomic scope" value="Eukaryota"/>
</dbReference>
<dbReference type="AlphaFoldDB" id="S7RCB4"/>
<feature type="region of interest" description="Disordered" evidence="1">
    <location>
        <begin position="17"/>
        <end position="49"/>
    </location>
</feature>
<evidence type="ECO:0000313" key="3">
    <source>
        <dbReference type="Proteomes" id="UP000030669"/>
    </source>
</evidence>
<gene>
    <name evidence="2" type="ORF">GLOTRDRAFT_134343</name>
</gene>
<name>S7RCB4_GLOTA</name>
<dbReference type="GeneID" id="19303003"/>
<dbReference type="EMBL" id="KB469404">
    <property type="protein sequence ID" value="EPQ50014.1"/>
    <property type="molecule type" value="Genomic_DNA"/>
</dbReference>
<evidence type="ECO:0000313" key="2">
    <source>
        <dbReference type="EMBL" id="EPQ50014.1"/>
    </source>
</evidence>
<evidence type="ECO:0000256" key="1">
    <source>
        <dbReference type="SAM" id="MobiDB-lite"/>
    </source>
</evidence>
<keyword evidence="3" id="KW-1185">Reference proteome</keyword>
<dbReference type="RefSeq" id="XP_007871532.1">
    <property type="nucleotide sequence ID" value="XM_007873341.1"/>
</dbReference>